<dbReference type="Pfam" id="PF25600">
    <property type="entry name" value="TRIM_CC"/>
    <property type="match status" value="1"/>
</dbReference>
<feature type="region of interest" description="Disordered" evidence="8">
    <location>
        <begin position="412"/>
        <end position="432"/>
    </location>
</feature>
<feature type="domain" description="RING-type" evidence="9">
    <location>
        <begin position="15"/>
        <end position="58"/>
    </location>
</feature>
<dbReference type="Pfam" id="PF00643">
    <property type="entry name" value="zf-B_box"/>
    <property type="match status" value="1"/>
</dbReference>
<dbReference type="GO" id="GO:0005737">
    <property type="term" value="C:cytoplasm"/>
    <property type="evidence" value="ECO:0007669"/>
    <property type="project" value="UniProtKB-ARBA"/>
</dbReference>
<dbReference type="Gene3D" id="4.10.830.40">
    <property type="match status" value="1"/>
</dbReference>
<name>A0A3B5Q4A9_XIPMA</name>
<reference evidence="12" key="4">
    <citation type="submission" date="2025-09" db="UniProtKB">
        <authorList>
            <consortium name="Ensembl"/>
        </authorList>
    </citation>
    <scope>IDENTIFICATION</scope>
    <source>
        <strain evidence="12">JP 163 A</strain>
    </source>
</reference>
<evidence type="ECO:0000259" key="10">
    <source>
        <dbReference type="PROSITE" id="PS50119"/>
    </source>
</evidence>
<keyword evidence="3 6" id="KW-0863">Zinc-finger</keyword>
<dbReference type="InterPro" id="IPR006574">
    <property type="entry name" value="PRY"/>
</dbReference>
<dbReference type="Gene3D" id="2.60.120.920">
    <property type="match status" value="1"/>
</dbReference>
<keyword evidence="4" id="KW-0862">Zinc</keyword>
<feature type="domain" description="B30.2/SPRY" evidence="11">
    <location>
        <begin position="476"/>
        <end position="666"/>
    </location>
</feature>
<dbReference type="InterPro" id="IPR058030">
    <property type="entry name" value="TRIM8/14/16/25/29/45/65_CC"/>
</dbReference>
<reference evidence="13" key="2">
    <citation type="journal article" date="2013" name="Nat. Genet.">
        <title>The genome of the platyfish, Xiphophorus maculatus, provides insights into evolutionary adaptation and several complex traits.</title>
        <authorList>
            <person name="Schartl M."/>
            <person name="Walter R.B."/>
            <person name="Shen Y."/>
            <person name="Garcia T."/>
            <person name="Catchen J."/>
            <person name="Amores A."/>
            <person name="Braasch I."/>
            <person name="Chalopin D."/>
            <person name="Volff J.N."/>
            <person name="Lesch K.P."/>
            <person name="Bisazza A."/>
            <person name="Minx P."/>
            <person name="Hillier L."/>
            <person name="Wilson R.K."/>
            <person name="Fuerstenberg S."/>
            <person name="Boore J."/>
            <person name="Searle S."/>
            <person name="Postlethwait J.H."/>
            <person name="Warren W.C."/>
        </authorList>
    </citation>
    <scope>NUCLEOTIDE SEQUENCE [LARGE SCALE GENOMIC DNA]</scope>
    <source>
        <strain evidence="13">JP 163 A</strain>
    </source>
</reference>
<reference evidence="13" key="1">
    <citation type="submission" date="2012-01" db="EMBL/GenBank/DDBJ databases">
        <authorList>
            <person name="Walter R."/>
            <person name="Schartl M."/>
            <person name="Warren W."/>
        </authorList>
    </citation>
    <scope>NUCLEOTIDE SEQUENCE [LARGE SCALE GENOMIC DNA]</scope>
    <source>
        <strain evidence="13">JP 163 A</strain>
    </source>
</reference>
<keyword evidence="7" id="KW-0175">Coiled coil</keyword>
<dbReference type="PROSITE" id="PS50188">
    <property type="entry name" value="B302_SPRY"/>
    <property type="match status" value="1"/>
</dbReference>
<protein>
    <recommendedName>
        <fullName evidence="14">Tripartite motif containing 16</fullName>
    </recommendedName>
</protein>
<dbReference type="Gene3D" id="3.30.40.10">
    <property type="entry name" value="Zinc/RING finger domain, C3HC4 (zinc finger)"/>
    <property type="match status" value="1"/>
</dbReference>
<dbReference type="PROSITE" id="PS00518">
    <property type="entry name" value="ZF_RING_1"/>
    <property type="match status" value="1"/>
</dbReference>
<dbReference type="InterPro" id="IPR003879">
    <property type="entry name" value="Butyrophylin_SPRY"/>
</dbReference>
<dbReference type="GeneTree" id="ENSGT01150000286950"/>
<dbReference type="SMART" id="SM00336">
    <property type="entry name" value="BBOX"/>
    <property type="match status" value="2"/>
</dbReference>
<dbReference type="AlphaFoldDB" id="A0A3B5Q4A9"/>
<reference evidence="12" key="3">
    <citation type="submission" date="2025-08" db="UniProtKB">
        <authorList>
            <consortium name="Ensembl"/>
        </authorList>
    </citation>
    <scope>IDENTIFICATION</scope>
    <source>
        <strain evidence="12">JP 163 A</strain>
    </source>
</reference>
<dbReference type="InterPro" id="IPR001870">
    <property type="entry name" value="B30.2/SPRY"/>
</dbReference>
<dbReference type="CDD" id="cd16040">
    <property type="entry name" value="SPRY_PRY_SNTX"/>
    <property type="match status" value="1"/>
</dbReference>
<evidence type="ECO:0000256" key="4">
    <source>
        <dbReference type="ARBA" id="ARBA00022833"/>
    </source>
</evidence>
<dbReference type="InterPro" id="IPR051051">
    <property type="entry name" value="E3_ubiq-ligase_TRIM/RNF"/>
</dbReference>
<dbReference type="Ensembl" id="ENSXMAT00000036608.1">
    <property type="protein sequence ID" value="ENSXMAP00000025657.1"/>
    <property type="gene ID" value="ENSXMAG00000027081.1"/>
</dbReference>
<evidence type="ECO:0000256" key="6">
    <source>
        <dbReference type="PROSITE-ProRule" id="PRU00024"/>
    </source>
</evidence>
<dbReference type="SUPFAM" id="SSF57845">
    <property type="entry name" value="B-box zinc-binding domain"/>
    <property type="match status" value="1"/>
</dbReference>
<dbReference type="PROSITE" id="PS50089">
    <property type="entry name" value="ZF_RING_2"/>
    <property type="match status" value="1"/>
</dbReference>
<dbReference type="SMART" id="SM00589">
    <property type="entry name" value="PRY"/>
    <property type="match status" value="1"/>
</dbReference>
<organism evidence="12 13">
    <name type="scientific">Xiphophorus maculatus</name>
    <name type="common">Southern platyfish</name>
    <name type="synonym">Platypoecilus maculatus</name>
    <dbReference type="NCBI Taxonomy" id="8083"/>
    <lineage>
        <taxon>Eukaryota</taxon>
        <taxon>Metazoa</taxon>
        <taxon>Chordata</taxon>
        <taxon>Craniata</taxon>
        <taxon>Vertebrata</taxon>
        <taxon>Euteleostomi</taxon>
        <taxon>Actinopterygii</taxon>
        <taxon>Neopterygii</taxon>
        <taxon>Teleostei</taxon>
        <taxon>Neoteleostei</taxon>
        <taxon>Acanthomorphata</taxon>
        <taxon>Ovalentaria</taxon>
        <taxon>Atherinomorphae</taxon>
        <taxon>Cyprinodontiformes</taxon>
        <taxon>Poeciliidae</taxon>
        <taxon>Poeciliinae</taxon>
        <taxon>Xiphophorus</taxon>
    </lineage>
</organism>
<evidence type="ECO:0000313" key="12">
    <source>
        <dbReference type="Ensembl" id="ENSXMAP00000025657.1"/>
    </source>
</evidence>
<dbReference type="InterPro" id="IPR017907">
    <property type="entry name" value="Znf_RING_CS"/>
</dbReference>
<dbReference type="GO" id="GO:0045087">
    <property type="term" value="P:innate immune response"/>
    <property type="evidence" value="ECO:0007669"/>
    <property type="project" value="UniProtKB-KW"/>
</dbReference>
<dbReference type="InterPro" id="IPR043136">
    <property type="entry name" value="B30.2/SPRY_sf"/>
</dbReference>
<dbReference type="PRINTS" id="PR01407">
    <property type="entry name" value="BUTYPHLNCDUF"/>
</dbReference>
<dbReference type="Proteomes" id="UP000002852">
    <property type="component" value="Unassembled WGS sequence"/>
</dbReference>
<evidence type="ECO:0000259" key="11">
    <source>
        <dbReference type="PROSITE" id="PS50188"/>
    </source>
</evidence>
<evidence type="ECO:0000256" key="7">
    <source>
        <dbReference type="SAM" id="Coils"/>
    </source>
</evidence>
<dbReference type="SUPFAM" id="SSF49899">
    <property type="entry name" value="Concanavalin A-like lectins/glucanases"/>
    <property type="match status" value="1"/>
</dbReference>
<evidence type="ECO:0000256" key="5">
    <source>
        <dbReference type="ARBA" id="ARBA00022859"/>
    </source>
</evidence>
<keyword evidence="2" id="KW-0479">Metal-binding</keyword>
<dbReference type="PANTHER" id="PTHR25465:SF5">
    <property type="entry name" value="E3 UBIQUITIN_ISG15 LIGASE TRIM25-RELATED"/>
    <property type="match status" value="1"/>
</dbReference>
<dbReference type="OMA" id="GHCFCMS"/>
<dbReference type="InterPro" id="IPR013083">
    <property type="entry name" value="Znf_RING/FYVE/PHD"/>
</dbReference>
<dbReference type="PROSITE" id="PS50119">
    <property type="entry name" value="ZF_BBOX"/>
    <property type="match status" value="1"/>
</dbReference>
<sequence>ISSQISLLERERFCCSLCTNLLRDPVTVPCGHNFCRICISKRLDNEARSGIYNCPQCSEIFISRPTLVKNNIIALVVEQLRKTEVQPDVPDMYRDTESIDVACDFCSERKVKAVKSCLQCMASYCATHLQPHNEVPPLRKHKLVEPTASLEESICPVHQEVMKMFCQTDQRCICYLCSKDGHKGHNKVSLSAERTERQKELQVVRQKIQLRIVEKKKDVKTIQQEEDAVSHAADSALSTTEVVFTELIKTIEKKLSLMREKMNSQQNIELGLFRKVRNKVEEEIMQLNRKDIELDKLSRTEDHANFLLKYPSLSCLNVPREHPSIRIRQAKTRLHKVLDEECEKIMLAITTSTALPNMPEPKPEEDIRKQKLDFYNTIEISKPAHRQTTTQFMQAKLLQNLDSTTPFSYIKPKLPDPSGSLRLPRQKSEDLPSSEYFTGKKATFEQTRNFFPDRGYDNPDLIPPIDRPDVLPISPVRGKGNLLKTRAHFLEYACQITLNPDTAFPKLLLTKENRKVTFVSEEQDYPNHPDRFIYTWQVLSQQSLTGRCYLEVERTGKGVMVALAYKGISRAGIFSDCMFGQNGTSWGLDCFKNSCEFRHNKNKTPIPGTWSSRVGVYLDYKAGILAFYSVSKTMALLHRVETTFTEPLYVGLWLSDGATAEICKLV</sequence>
<dbReference type="CDD" id="cd19769">
    <property type="entry name" value="Bbox2_TRIM16-like"/>
    <property type="match status" value="1"/>
</dbReference>
<feature type="domain" description="B box-type" evidence="10">
    <location>
        <begin position="150"/>
        <end position="190"/>
    </location>
</feature>
<dbReference type="InterPro" id="IPR000315">
    <property type="entry name" value="Znf_B-box"/>
</dbReference>
<accession>A0A3B5Q4A9</accession>
<evidence type="ECO:0000256" key="8">
    <source>
        <dbReference type="SAM" id="MobiDB-lite"/>
    </source>
</evidence>
<dbReference type="SMART" id="SM00449">
    <property type="entry name" value="SPRY"/>
    <property type="match status" value="1"/>
</dbReference>
<dbReference type="Pfam" id="PF15227">
    <property type="entry name" value="zf-C3HC4_4"/>
    <property type="match status" value="1"/>
</dbReference>
<keyword evidence="1" id="KW-0399">Innate immunity</keyword>
<dbReference type="Gene3D" id="3.30.160.60">
    <property type="entry name" value="Classic Zinc Finger"/>
    <property type="match status" value="1"/>
</dbReference>
<dbReference type="InterPro" id="IPR013320">
    <property type="entry name" value="ConA-like_dom_sf"/>
</dbReference>
<dbReference type="GO" id="GO:0008270">
    <property type="term" value="F:zinc ion binding"/>
    <property type="evidence" value="ECO:0007669"/>
    <property type="project" value="UniProtKB-KW"/>
</dbReference>
<dbReference type="SMART" id="SM00184">
    <property type="entry name" value="RING"/>
    <property type="match status" value="1"/>
</dbReference>
<evidence type="ECO:0000256" key="1">
    <source>
        <dbReference type="ARBA" id="ARBA00022588"/>
    </source>
</evidence>
<evidence type="ECO:0000259" key="9">
    <source>
        <dbReference type="PROSITE" id="PS50089"/>
    </source>
</evidence>
<evidence type="ECO:0000256" key="2">
    <source>
        <dbReference type="ARBA" id="ARBA00022723"/>
    </source>
</evidence>
<dbReference type="InParanoid" id="A0A3B5Q4A9"/>
<dbReference type="Pfam" id="PF00622">
    <property type="entry name" value="SPRY"/>
    <property type="match status" value="1"/>
</dbReference>
<dbReference type="InterPro" id="IPR001841">
    <property type="entry name" value="Znf_RING"/>
</dbReference>
<dbReference type="PANTHER" id="PTHR25465">
    <property type="entry name" value="B-BOX DOMAIN CONTAINING"/>
    <property type="match status" value="1"/>
</dbReference>
<feature type="coiled-coil region" evidence="7">
    <location>
        <begin position="205"/>
        <end position="268"/>
    </location>
</feature>
<keyword evidence="13" id="KW-1185">Reference proteome</keyword>
<proteinExistence type="predicted"/>
<dbReference type="InterPro" id="IPR003877">
    <property type="entry name" value="SPRY_dom"/>
</dbReference>
<evidence type="ECO:0000313" key="13">
    <source>
        <dbReference type="Proteomes" id="UP000002852"/>
    </source>
</evidence>
<evidence type="ECO:0000256" key="3">
    <source>
        <dbReference type="ARBA" id="ARBA00022771"/>
    </source>
</evidence>
<evidence type="ECO:0008006" key="14">
    <source>
        <dbReference type="Google" id="ProtNLM"/>
    </source>
</evidence>
<keyword evidence="5" id="KW-0391">Immunity</keyword>
<dbReference type="Pfam" id="PF13765">
    <property type="entry name" value="PRY"/>
    <property type="match status" value="1"/>
</dbReference>
<dbReference type="SUPFAM" id="SSF57850">
    <property type="entry name" value="RING/U-box"/>
    <property type="match status" value="1"/>
</dbReference>